<dbReference type="SUPFAM" id="SSF46785">
    <property type="entry name" value="Winged helix' DNA-binding domain"/>
    <property type="match status" value="1"/>
</dbReference>
<evidence type="ECO:0000256" key="1">
    <source>
        <dbReference type="ARBA" id="ARBA00023125"/>
    </source>
</evidence>
<dbReference type="PROSITE" id="PS50995">
    <property type="entry name" value="HTH_MARR_2"/>
    <property type="match status" value="1"/>
</dbReference>
<dbReference type="GO" id="GO:0003677">
    <property type="term" value="F:DNA binding"/>
    <property type="evidence" value="ECO:0007669"/>
    <property type="project" value="UniProtKB-KW"/>
</dbReference>
<dbReference type="Pfam" id="PF01047">
    <property type="entry name" value="MarR"/>
    <property type="match status" value="1"/>
</dbReference>
<dbReference type="EMBL" id="JOTP01000002">
    <property type="protein sequence ID" value="KEP27781.1"/>
    <property type="molecule type" value="Genomic_DNA"/>
</dbReference>
<gene>
    <name evidence="3" type="ORF">BA70_06845</name>
</gene>
<keyword evidence="1" id="KW-0238">DNA-binding</keyword>
<evidence type="ECO:0000259" key="2">
    <source>
        <dbReference type="PROSITE" id="PS50995"/>
    </source>
</evidence>
<organism evidence="3 4">
    <name type="scientific">Bacillus zhangzhouensis</name>
    <dbReference type="NCBI Taxonomy" id="1178540"/>
    <lineage>
        <taxon>Bacteria</taxon>
        <taxon>Bacillati</taxon>
        <taxon>Bacillota</taxon>
        <taxon>Bacilli</taxon>
        <taxon>Bacillales</taxon>
        <taxon>Bacillaceae</taxon>
        <taxon>Bacillus</taxon>
    </lineage>
</organism>
<dbReference type="InterPro" id="IPR039422">
    <property type="entry name" value="MarR/SlyA-like"/>
</dbReference>
<dbReference type="PANTHER" id="PTHR33164:SF67">
    <property type="entry name" value="TRANSCRIPTIONAL REGULATOR, MARR FAMILY"/>
    <property type="match status" value="1"/>
</dbReference>
<dbReference type="SMART" id="SM00347">
    <property type="entry name" value="HTH_MARR"/>
    <property type="match status" value="1"/>
</dbReference>
<dbReference type="InterPro" id="IPR036388">
    <property type="entry name" value="WH-like_DNA-bd_sf"/>
</dbReference>
<protein>
    <submittedName>
        <fullName evidence="3">MarR family transcriptional regulator</fullName>
    </submittedName>
</protein>
<proteinExistence type="predicted"/>
<dbReference type="AlphaFoldDB" id="A0A081LEV5"/>
<dbReference type="GO" id="GO:0003700">
    <property type="term" value="F:DNA-binding transcription factor activity"/>
    <property type="evidence" value="ECO:0007669"/>
    <property type="project" value="InterPro"/>
</dbReference>
<keyword evidence="4" id="KW-1185">Reference proteome</keyword>
<sequence length="158" mass="18610">MEQKKIAQLIQRYADVYLMLEKKVSSMITEKLDKELTLDQYYSLRYINLHPGCTSTDLANVCNVNKSAVTSMTNRLFTKNYIVREHDQADRRNVHLYVTPEGKDVVSRMEKQLQGLVRSYFEKLEEKEMESFIQTYEKIYQIIIEEEAQSTNESNHKG</sequence>
<reference evidence="3 4" key="1">
    <citation type="submission" date="2012-09" db="EMBL/GenBank/DDBJ databases">
        <title>Genome Sequence of Bacillus sp. DW5-4.</title>
        <authorList>
            <person name="Lai Q."/>
            <person name="Liu Y."/>
            <person name="Shao Z."/>
        </authorList>
    </citation>
    <scope>NUCLEOTIDE SEQUENCE [LARGE SCALE GENOMIC DNA]</scope>
    <source>
        <strain evidence="3 4">DW5-4</strain>
    </source>
</reference>
<dbReference type="PANTHER" id="PTHR33164">
    <property type="entry name" value="TRANSCRIPTIONAL REGULATOR, MARR FAMILY"/>
    <property type="match status" value="1"/>
</dbReference>
<evidence type="ECO:0000313" key="4">
    <source>
        <dbReference type="Proteomes" id="UP000028091"/>
    </source>
</evidence>
<feature type="domain" description="HTH marR-type" evidence="2">
    <location>
        <begin position="3"/>
        <end position="141"/>
    </location>
</feature>
<dbReference type="Gene3D" id="1.10.10.10">
    <property type="entry name" value="Winged helix-like DNA-binding domain superfamily/Winged helix DNA-binding domain"/>
    <property type="match status" value="1"/>
</dbReference>
<dbReference type="OrthoDB" id="3254893at2"/>
<name>A0A081LEV5_9BACI</name>
<evidence type="ECO:0000313" key="3">
    <source>
        <dbReference type="EMBL" id="KEP27781.1"/>
    </source>
</evidence>
<dbReference type="GO" id="GO:0006950">
    <property type="term" value="P:response to stress"/>
    <property type="evidence" value="ECO:0007669"/>
    <property type="project" value="TreeGrafter"/>
</dbReference>
<dbReference type="PRINTS" id="PR00598">
    <property type="entry name" value="HTHMARR"/>
</dbReference>
<accession>A0A081LEV5</accession>
<dbReference type="InterPro" id="IPR036390">
    <property type="entry name" value="WH_DNA-bd_sf"/>
</dbReference>
<dbReference type="InterPro" id="IPR000835">
    <property type="entry name" value="HTH_MarR-typ"/>
</dbReference>
<dbReference type="RefSeq" id="WP_034317578.1">
    <property type="nucleotide sequence ID" value="NZ_JBCMYH010000011.1"/>
</dbReference>
<comment type="caution">
    <text evidence="3">The sequence shown here is derived from an EMBL/GenBank/DDBJ whole genome shotgun (WGS) entry which is preliminary data.</text>
</comment>
<dbReference type="eggNOG" id="COG1846">
    <property type="taxonomic scope" value="Bacteria"/>
</dbReference>
<dbReference type="Proteomes" id="UP000028091">
    <property type="component" value="Unassembled WGS sequence"/>
</dbReference>